<protein>
    <submittedName>
        <fullName evidence="9">Polyhydroxybutyrate depolymerase</fullName>
    </submittedName>
</protein>
<dbReference type="PROSITE" id="PS51257">
    <property type="entry name" value="PROKAR_LIPOPROTEIN"/>
    <property type="match status" value="1"/>
</dbReference>
<keyword evidence="4 8" id="KW-0732">Signal</keyword>
<dbReference type="InterPro" id="IPR043595">
    <property type="entry name" value="FaeB/C/D"/>
</dbReference>
<dbReference type="Pfam" id="PF10503">
    <property type="entry name" value="Esterase_PHB"/>
    <property type="match status" value="1"/>
</dbReference>
<dbReference type="GO" id="GO:0045493">
    <property type="term" value="P:xylan catabolic process"/>
    <property type="evidence" value="ECO:0007669"/>
    <property type="project" value="UniProtKB-KW"/>
</dbReference>
<evidence type="ECO:0000256" key="6">
    <source>
        <dbReference type="ARBA" id="ARBA00023277"/>
    </source>
</evidence>
<organism evidence="9 10">
    <name type="scientific">Candidatus Kutchimonas denitrificans</name>
    <dbReference type="NCBI Taxonomy" id="3056748"/>
    <lineage>
        <taxon>Bacteria</taxon>
        <taxon>Pseudomonadati</taxon>
        <taxon>Gemmatimonadota</taxon>
        <taxon>Gemmatimonadia</taxon>
        <taxon>Candidatus Palauibacterales</taxon>
        <taxon>Candidatus Palauibacteraceae</taxon>
        <taxon>Candidatus Kutchimonas</taxon>
    </lineage>
</organism>
<proteinExistence type="predicted"/>
<name>A0AAE4ZD48_9BACT</name>
<dbReference type="PANTHER" id="PTHR38050">
    <property type="match status" value="1"/>
</dbReference>
<keyword evidence="3" id="KW-0858">Xylan degradation</keyword>
<dbReference type="SUPFAM" id="SSF53474">
    <property type="entry name" value="alpha/beta-Hydrolases"/>
    <property type="match status" value="1"/>
</dbReference>
<dbReference type="AlphaFoldDB" id="A0AAE4ZD48"/>
<evidence type="ECO:0000313" key="9">
    <source>
        <dbReference type="EMBL" id="NIR76661.1"/>
    </source>
</evidence>
<gene>
    <name evidence="9" type="ORF">GWO12_16395</name>
</gene>
<evidence type="ECO:0000256" key="1">
    <source>
        <dbReference type="ARBA" id="ARBA00004613"/>
    </source>
</evidence>
<keyword evidence="2" id="KW-0964">Secreted</keyword>
<sequence length="321" mass="34480">MTGMRTCVLLLGAAALACSAHGGPDRLAPGDHTITLAHAGRPRAYIVHVPPDTSRPLPVVLSFHGGGGSAEGHARHVAFDRLADEEGFIVVTPYGTGPFRWRLLTWNAEDCCGYAREHDVDDVGFIRALLDDLAGRVRLDAARIYATGLSNGGMFSYRLAAEAADRIAAVAPVGGAVRIDSIRARRPVPILHIHSVDDPRALYEGGLAPPFPFTGERFDHVAVEAVLEDWVRHNGCPSEPTLVAEREGRSGTAGEGHSAETWLYAPCAAGTEIVLWKLRGPGHVWPGAPRLLPEALVGEPTEIIDANGIVWEFFERHALPD</sequence>
<dbReference type="Proteomes" id="UP000702544">
    <property type="component" value="Unassembled WGS sequence"/>
</dbReference>
<evidence type="ECO:0000256" key="2">
    <source>
        <dbReference type="ARBA" id="ARBA00022525"/>
    </source>
</evidence>
<dbReference type="PANTHER" id="PTHR38050:SF2">
    <property type="entry name" value="FERULOYL ESTERASE C-RELATED"/>
    <property type="match status" value="1"/>
</dbReference>
<feature type="chain" id="PRO_5042260295" evidence="8">
    <location>
        <begin position="23"/>
        <end position="321"/>
    </location>
</feature>
<keyword evidence="5" id="KW-0378">Hydrolase</keyword>
<dbReference type="EMBL" id="JAACAK010000141">
    <property type="protein sequence ID" value="NIR76661.1"/>
    <property type="molecule type" value="Genomic_DNA"/>
</dbReference>
<evidence type="ECO:0000256" key="8">
    <source>
        <dbReference type="SAM" id="SignalP"/>
    </source>
</evidence>
<evidence type="ECO:0000313" key="10">
    <source>
        <dbReference type="Proteomes" id="UP000702544"/>
    </source>
</evidence>
<accession>A0AAE4ZD48</accession>
<comment type="subcellular location">
    <subcellularLocation>
        <location evidence="1">Secreted</location>
    </subcellularLocation>
</comment>
<evidence type="ECO:0000256" key="3">
    <source>
        <dbReference type="ARBA" id="ARBA00022651"/>
    </source>
</evidence>
<dbReference type="InterPro" id="IPR029058">
    <property type="entry name" value="AB_hydrolase_fold"/>
</dbReference>
<feature type="signal peptide" evidence="8">
    <location>
        <begin position="1"/>
        <end position="22"/>
    </location>
</feature>
<dbReference type="InterPro" id="IPR010126">
    <property type="entry name" value="Esterase_phb"/>
</dbReference>
<keyword evidence="7" id="KW-0624">Polysaccharide degradation</keyword>
<evidence type="ECO:0000256" key="4">
    <source>
        <dbReference type="ARBA" id="ARBA00022729"/>
    </source>
</evidence>
<dbReference type="Gene3D" id="3.40.50.1820">
    <property type="entry name" value="alpha/beta hydrolase"/>
    <property type="match status" value="1"/>
</dbReference>
<dbReference type="GO" id="GO:0030600">
    <property type="term" value="F:feruloyl esterase activity"/>
    <property type="evidence" value="ECO:0007669"/>
    <property type="project" value="InterPro"/>
</dbReference>
<dbReference type="GO" id="GO:0005576">
    <property type="term" value="C:extracellular region"/>
    <property type="evidence" value="ECO:0007669"/>
    <property type="project" value="UniProtKB-SubCell"/>
</dbReference>
<reference evidence="9 10" key="1">
    <citation type="submission" date="2020-01" db="EMBL/GenBank/DDBJ databases">
        <title>Genomes assembled from Gulf of Kutch pelagic sediment metagenomes.</title>
        <authorList>
            <person name="Chandrashekar M."/>
            <person name="Mahajan M.S."/>
            <person name="Dave K.J."/>
            <person name="Vatsa P."/>
            <person name="Nathani N.M."/>
        </authorList>
    </citation>
    <scope>NUCLEOTIDE SEQUENCE [LARGE SCALE GENOMIC DNA]</scope>
    <source>
        <strain evidence="9">KS3-K002</strain>
    </source>
</reference>
<evidence type="ECO:0000256" key="5">
    <source>
        <dbReference type="ARBA" id="ARBA00022801"/>
    </source>
</evidence>
<keyword evidence="6" id="KW-0119">Carbohydrate metabolism</keyword>
<evidence type="ECO:0000256" key="7">
    <source>
        <dbReference type="ARBA" id="ARBA00023326"/>
    </source>
</evidence>
<comment type="caution">
    <text evidence="9">The sequence shown here is derived from an EMBL/GenBank/DDBJ whole genome shotgun (WGS) entry which is preliminary data.</text>
</comment>